<organism evidence="1 2">
    <name type="scientific">Laspinema olomoucense D3b</name>
    <dbReference type="NCBI Taxonomy" id="2953688"/>
    <lineage>
        <taxon>Bacteria</taxon>
        <taxon>Bacillati</taxon>
        <taxon>Cyanobacteriota</taxon>
        <taxon>Cyanophyceae</taxon>
        <taxon>Oscillatoriophycideae</taxon>
        <taxon>Oscillatoriales</taxon>
        <taxon>Laspinemataceae</taxon>
        <taxon>Laspinema</taxon>
        <taxon>Laspinema olomoucense</taxon>
    </lineage>
</organism>
<name>A0ABT2NC41_9CYAN</name>
<keyword evidence="2" id="KW-1185">Reference proteome</keyword>
<protein>
    <submittedName>
        <fullName evidence="1">Uncharacterized protein</fullName>
    </submittedName>
</protein>
<dbReference type="EMBL" id="JAMXFA010000034">
    <property type="protein sequence ID" value="MCT7980261.1"/>
    <property type="molecule type" value="Genomic_DNA"/>
</dbReference>
<sequence length="226" mass="25368">MSVNQLDLLREVKNRHPDGVIHGSGRNIIMLMELGGKHFRTPEMIGLLKEYWQPTQDDILYIINLEGIDVLTPSAAKILVESAPDLAAEYKIPVLFSHVREMARDSLESEARRFTPPKAIWTIDEKGEAHLIGQVPNKFQELLSFLEEKGPASASQIAAIQEGVTSKKAVGNLSVYLQKLFSSGLVGREKVTALEREDAERGWTYIYQTAPAITRKTPLETYKRKP</sequence>
<evidence type="ECO:0000313" key="1">
    <source>
        <dbReference type="EMBL" id="MCT7980261.1"/>
    </source>
</evidence>
<reference evidence="1 2" key="1">
    <citation type="journal article" date="2022" name="Front. Microbiol.">
        <title>High genomic differentiation and limited gene flow indicate recent cryptic speciation within the genus Laspinema (cyanobacteria).</title>
        <authorList>
            <person name="Stanojkovic A."/>
            <person name="Skoupy S."/>
            <person name="Skaloud P."/>
            <person name="Dvorak P."/>
        </authorList>
    </citation>
    <scope>NUCLEOTIDE SEQUENCE [LARGE SCALE GENOMIC DNA]</scope>
    <source>
        <strain evidence="1 2">D3b</strain>
    </source>
</reference>
<gene>
    <name evidence="1" type="ORF">NG792_21290</name>
</gene>
<comment type="caution">
    <text evidence="1">The sequence shown here is derived from an EMBL/GenBank/DDBJ whole genome shotgun (WGS) entry which is preliminary data.</text>
</comment>
<evidence type="ECO:0000313" key="2">
    <source>
        <dbReference type="Proteomes" id="UP001525961"/>
    </source>
</evidence>
<dbReference type="RefSeq" id="WP_261236740.1">
    <property type="nucleotide sequence ID" value="NZ_JAMXFA010000034.1"/>
</dbReference>
<proteinExistence type="predicted"/>
<accession>A0ABT2NC41</accession>
<dbReference type="Proteomes" id="UP001525961">
    <property type="component" value="Unassembled WGS sequence"/>
</dbReference>